<accession>A0A0S2HYH3</accession>
<feature type="signal peptide" evidence="1">
    <location>
        <begin position="1"/>
        <end position="20"/>
    </location>
</feature>
<dbReference type="Proteomes" id="UP000064893">
    <property type="component" value="Chromosome"/>
</dbReference>
<feature type="chain" id="PRO_5006599253" description="DUF5777 domain-containing protein" evidence="1">
    <location>
        <begin position="21"/>
        <end position="288"/>
    </location>
</feature>
<evidence type="ECO:0000313" key="4">
    <source>
        <dbReference type="Proteomes" id="UP000064893"/>
    </source>
</evidence>
<dbReference type="AlphaFoldDB" id="A0A0S2HYH3"/>
<evidence type="ECO:0000256" key="1">
    <source>
        <dbReference type="SAM" id="SignalP"/>
    </source>
</evidence>
<dbReference type="PROSITE" id="PS51257">
    <property type="entry name" value="PROKAR_LIPOPROTEIN"/>
    <property type="match status" value="1"/>
</dbReference>
<dbReference type="KEGG" id="blq:L21SP5_01411"/>
<evidence type="ECO:0000259" key="2">
    <source>
        <dbReference type="Pfam" id="PF19089"/>
    </source>
</evidence>
<dbReference type="Pfam" id="PF19089">
    <property type="entry name" value="DUF5777"/>
    <property type="match status" value="1"/>
</dbReference>
<gene>
    <name evidence="3" type="ORF">L21SP5_01411</name>
</gene>
<dbReference type="OrthoDB" id="1117410at2"/>
<keyword evidence="1" id="KW-0732">Signal</keyword>
<dbReference type="STRING" id="1307839.L21SP5_01411"/>
<dbReference type="EMBL" id="CP013118">
    <property type="protein sequence ID" value="ALO15061.1"/>
    <property type="molecule type" value="Genomic_DNA"/>
</dbReference>
<feature type="domain" description="DUF5777" evidence="2">
    <location>
        <begin position="36"/>
        <end position="286"/>
    </location>
</feature>
<keyword evidence="4" id="KW-1185">Reference proteome</keyword>
<protein>
    <recommendedName>
        <fullName evidence="2">DUF5777 domain-containing protein</fullName>
    </recommendedName>
</protein>
<name>A0A0S2HYH3_9BACT</name>
<sequence precursor="true">MKKILLLLPVLFLSCQFLIAQETEKETKSRPVRAPFESPYLLDNQTTFILPEKTLQMAIQHKFGTMEEGISDLYGIYSSANIRIGFDYVPYKNVQVGYGLTRTNMTHDFNAKWTVFEQTRDNSRPLGLALYRNMGIDGREKENLGAQNAFPQRLSYFGQLIMSRKFGYRVSVQLGASFSHFNMTDTSRFDYDRVGIHFNGRVRVAPTGNIVFNYDQPLDFLRLSGTEEYELNPNITIGYEIVTSTHAFHLYMGYTNHLLPQYAMVRETKEFELEQFNFGFTITRLWSF</sequence>
<organism evidence="3 4">
    <name type="scientific">Salinivirga cyanobacteriivorans</name>
    <dbReference type="NCBI Taxonomy" id="1307839"/>
    <lineage>
        <taxon>Bacteria</taxon>
        <taxon>Pseudomonadati</taxon>
        <taxon>Bacteroidota</taxon>
        <taxon>Bacteroidia</taxon>
        <taxon>Bacteroidales</taxon>
        <taxon>Salinivirgaceae</taxon>
        <taxon>Salinivirga</taxon>
    </lineage>
</organism>
<dbReference type="InterPro" id="IPR045916">
    <property type="entry name" value="DUF5777"/>
</dbReference>
<evidence type="ECO:0000313" key="3">
    <source>
        <dbReference type="EMBL" id="ALO15061.1"/>
    </source>
</evidence>
<dbReference type="RefSeq" id="WP_057952555.1">
    <property type="nucleotide sequence ID" value="NZ_CP013118.1"/>
</dbReference>
<proteinExistence type="predicted"/>
<reference evidence="3 4" key="1">
    <citation type="submission" date="2015-11" db="EMBL/GenBank/DDBJ databases">
        <title>Description and complete genome sequence of a novel strain predominating in hypersaline microbial mats and representing a new family of the Bacteriodetes phylum.</title>
        <authorList>
            <person name="Spring S."/>
            <person name="Bunk B."/>
            <person name="Sproer C."/>
            <person name="Klenk H.-P."/>
        </authorList>
    </citation>
    <scope>NUCLEOTIDE SEQUENCE [LARGE SCALE GENOMIC DNA]</scope>
    <source>
        <strain evidence="3 4">L21-Spi-D4</strain>
    </source>
</reference>